<evidence type="ECO:0008006" key="4">
    <source>
        <dbReference type="Google" id="ProtNLM"/>
    </source>
</evidence>
<evidence type="ECO:0000313" key="3">
    <source>
        <dbReference type="Proteomes" id="UP000623467"/>
    </source>
</evidence>
<dbReference type="Gene3D" id="3.80.10.10">
    <property type="entry name" value="Ribonuclease Inhibitor"/>
    <property type="match status" value="1"/>
</dbReference>
<name>A0A8H6Z804_9AGAR</name>
<comment type="caution">
    <text evidence="2">The sequence shown here is derived from an EMBL/GenBank/DDBJ whole genome shotgun (WGS) entry which is preliminary data.</text>
</comment>
<dbReference type="OrthoDB" id="3248197at2759"/>
<proteinExistence type="predicted"/>
<gene>
    <name evidence="2" type="ORF">MSAN_00723400</name>
</gene>
<protein>
    <recommendedName>
        <fullName evidence="4">F-box domain-containing protein</fullName>
    </recommendedName>
</protein>
<sequence length="523" mass="58635">MSLACSRFINQLNTNYVPSDSEVLEIRSLLMDPTAEIERIDAQIEELESALTQLKEKRALLQQPIAAHKALISPVRLIPRDVLLEIFFHCLPSEHNALIDPTEAPLILGHICRHWRSVAYSAPLLWSSIHIPPLDYLNTPPHILLELEKIVEGWLERSATCPLSVSFYDFLNRVDVNPNIEKHPLILQLLAVSRRLRSLTLAGDAECLRPLLLLSDMPLQKIGIKTLSNQTHPKNVLEIPTFKDVALCISLLDDPRSLPLPWSQLRRLRLECYGCWTEQGQQEGGLDFDGALDVLRMCPNLEECKIRVTKDSEPSGATRNSTSIILPQLHTLIFRGWGFQLPKWISNLVVPNLRYLQIGEVSDVLGTLANASPSNHGGLTVNVDPNRFTSLTGLHELLQAFPAISHLRMSSSPYPFAPVSLDDQLMELFCPPHNLCPMLTDVVILAPSAGFSDDTALAFIKARMSMPVPLQRFSAQFNRPRDLDIMPKLEAFISEGLQVELGYPPLPWVFNAQNGLYGPALFY</sequence>
<accession>A0A8H6Z804</accession>
<keyword evidence="3" id="KW-1185">Reference proteome</keyword>
<keyword evidence="1" id="KW-0175">Coiled coil</keyword>
<dbReference type="InterPro" id="IPR032675">
    <property type="entry name" value="LRR_dom_sf"/>
</dbReference>
<evidence type="ECO:0000256" key="1">
    <source>
        <dbReference type="SAM" id="Coils"/>
    </source>
</evidence>
<evidence type="ECO:0000313" key="2">
    <source>
        <dbReference type="EMBL" id="KAF7370895.1"/>
    </source>
</evidence>
<dbReference type="Proteomes" id="UP000623467">
    <property type="component" value="Unassembled WGS sequence"/>
</dbReference>
<organism evidence="2 3">
    <name type="scientific">Mycena sanguinolenta</name>
    <dbReference type="NCBI Taxonomy" id="230812"/>
    <lineage>
        <taxon>Eukaryota</taxon>
        <taxon>Fungi</taxon>
        <taxon>Dikarya</taxon>
        <taxon>Basidiomycota</taxon>
        <taxon>Agaricomycotina</taxon>
        <taxon>Agaricomycetes</taxon>
        <taxon>Agaricomycetidae</taxon>
        <taxon>Agaricales</taxon>
        <taxon>Marasmiineae</taxon>
        <taxon>Mycenaceae</taxon>
        <taxon>Mycena</taxon>
    </lineage>
</organism>
<dbReference type="EMBL" id="JACAZH010000004">
    <property type="protein sequence ID" value="KAF7370895.1"/>
    <property type="molecule type" value="Genomic_DNA"/>
</dbReference>
<dbReference type="AlphaFoldDB" id="A0A8H6Z804"/>
<reference evidence="2" key="1">
    <citation type="submission" date="2020-05" db="EMBL/GenBank/DDBJ databases">
        <title>Mycena genomes resolve the evolution of fungal bioluminescence.</title>
        <authorList>
            <person name="Tsai I.J."/>
        </authorList>
    </citation>
    <scope>NUCLEOTIDE SEQUENCE</scope>
    <source>
        <strain evidence="2">160909Yilan</strain>
    </source>
</reference>
<feature type="coiled-coil region" evidence="1">
    <location>
        <begin position="37"/>
        <end position="64"/>
    </location>
</feature>